<comment type="caution">
    <text evidence="3">The sequence shown here is derived from an EMBL/GenBank/DDBJ whole genome shotgun (WGS) entry which is preliminary data.</text>
</comment>
<evidence type="ECO:0000259" key="2">
    <source>
        <dbReference type="Pfam" id="PF13391"/>
    </source>
</evidence>
<dbReference type="EMBL" id="JAZAVJ010000171">
    <property type="protein sequence ID" value="KAK7408866.1"/>
    <property type="molecule type" value="Genomic_DNA"/>
</dbReference>
<reference evidence="3 4" key="1">
    <citation type="journal article" date="2025" name="Microbiol. Resour. Announc.">
        <title>Draft genome sequences for Neonectria magnoliae and Neonectria punicea, canker pathogens of Liriodendron tulipifera and Acer saccharum in West Virginia.</title>
        <authorList>
            <person name="Petronek H.M."/>
            <person name="Kasson M.T."/>
            <person name="Metheny A.M."/>
            <person name="Stauder C.M."/>
            <person name="Lovett B."/>
            <person name="Lynch S.C."/>
            <person name="Garnas J.R."/>
            <person name="Kasson L.R."/>
            <person name="Stajich J.E."/>
        </authorList>
    </citation>
    <scope>NUCLEOTIDE SEQUENCE [LARGE SCALE GENOMIC DNA]</scope>
    <source>
        <strain evidence="3 4">NRRL 64653</strain>
    </source>
</reference>
<dbReference type="Proteomes" id="UP001498476">
    <property type="component" value="Unassembled WGS sequence"/>
</dbReference>
<dbReference type="Pfam" id="PF13391">
    <property type="entry name" value="HNH_2"/>
    <property type="match status" value="1"/>
</dbReference>
<feature type="compositionally biased region" description="Basic and acidic residues" evidence="1">
    <location>
        <begin position="166"/>
        <end position="202"/>
    </location>
</feature>
<organism evidence="3 4">
    <name type="scientific">Neonectria punicea</name>
    <dbReference type="NCBI Taxonomy" id="979145"/>
    <lineage>
        <taxon>Eukaryota</taxon>
        <taxon>Fungi</taxon>
        <taxon>Dikarya</taxon>
        <taxon>Ascomycota</taxon>
        <taxon>Pezizomycotina</taxon>
        <taxon>Sordariomycetes</taxon>
        <taxon>Hypocreomycetidae</taxon>
        <taxon>Hypocreales</taxon>
        <taxon>Nectriaceae</taxon>
        <taxon>Neonectria</taxon>
    </lineage>
</organism>
<name>A0ABR1GU41_9HYPO</name>
<dbReference type="InterPro" id="IPR003615">
    <property type="entry name" value="HNH_nuc"/>
</dbReference>
<proteinExistence type="predicted"/>
<sequence length="460" mass="52124">MEAFMQSIPGFQEFVTNRPDALSQVTEFIQSRPNFQQPVDLVPMDEYERRLIAIETILNFQRVVRNDRDWQLSALQFSVLLGMPLAVLEGPQDHHAFKSTLDKLGVLFNHFLQKEEFVATASEKKTLDSLSWQSITQNPAPLSIASEKSADPMPTTGASTVPQKRALQEDPEKNPKDETLSKKTKDIGRNDKERNKCSSQDHDRCVVTATGDAHVCHIIPFAWNKNQKNLTKTDYVLPSITSGLGFWINPIALPAIAALHAGLGSSDKAWNMLTLTPTLHTWWGSGFFGFKFMGKTPSESCPDQTEVQLQFRWMPRSRETNATRKINLQDQRDPERRLLADLDHHYGQRKRSSCTQPCELCSETRLRIAYDSRNHHRVASGAIFKVMRDTAFVEHFQVMIEIQWAIICAAAMSGAAQAPELLVSSDDDDDYAYWLGVENEKIEEWVRQVARSTDSRGESV</sequence>
<accession>A0ABR1GU41</accession>
<evidence type="ECO:0000256" key="1">
    <source>
        <dbReference type="SAM" id="MobiDB-lite"/>
    </source>
</evidence>
<protein>
    <recommendedName>
        <fullName evidence="2">HNH nuclease domain-containing protein</fullName>
    </recommendedName>
</protein>
<feature type="region of interest" description="Disordered" evidence="1">
    <location>
        <begin position="144"/>
        <end position="202"/>
    </location>
</feature>
<gene>
    <name evidence="3" type="ORF">QQX98_008989</name>
</gene>
<keyword evidence="4" id="KW-1185">Reference proteome</keyword>
<feature type="domain" description="HNH nuclease" evidence="2">
    <location>
        <begin position="205"/>
        <end position="291"/>
    </location>
</feature>
<evidence type="ECO:0000313" key="4">
    <source>
        <dbReference type="Proteomes" id="UP001498476"/>
    </source>
</evidence>
<evidence type="ECO:0000313" key="3">
    <source>
        <dbReference type="EMBL" id="KAK7408866.1"/>
    </source>
</evidence>